<evidence type="ECO:0000256" key="12">
    <source>
        <dbReference type="SAM" id="MobiDB-lite"/>
    </source>
</evidence>
<keyword evidence="11" id="KW-0256">Endoplasmic reticulum</keyword>
<evidence type="ECO:0000256" key="5">
    <source>
        <dbReference type="ARBA" id="ARBA00022723"/>
    </source>
</evidence>
<comment type="subcellular location">
    <subcellularLocation>
        <location evidence="2">Endomembrane system</location>
    </subcellularLocation>
    <subcellularLocation>
        <location evidence="11">Endoplasmic reticulum membrane</location>
        <topology evidence="11">Single-pass type IV membrane protein</topology>
    </subcellularLocation>
</comment>
<dbReference type="PROSITE" id="PS00518">
    <property type="entry name" value="ZF_RING_1"/>
    <property type="match status" value="1"/>
</dbReference>
<dbReference type="SUPFAM" id="SSF57850">
    <property type="entry name" value="RING/U-box"/>
    <property type="match status" value="1"/>
</dbReference>
<dbReference type="Proteomes" id="UP000639772">
    <property type="component" value="Chromosome 12"/>
</dbReference>
<feature type="region of interest" description="Disordered" evidence="12">
    <location>
        <begin position="66"/>
        <end position="96"/>
    </location>
</feature>
<dbReference type="GO" id="GO:0005789">
    <property type="term" value="C:endoplasmic reticulum membrane"/>
    <property type="evidence" value="ECO:0007669"/>
    <property type="project" value="UniProtKB-SubCell"/>
</dbReference>
<evidence type="ECO:0000256" key="4">
    <source>
        <dbReference type="ARBA" id="ARBA00022679"/>
    </source>
</evidence>
<name>A0A835PWU3_VANPL</name>
<evidence type="ECO:0000256" key="7">
    <source>
        <dbReference type="ARBA" id="ARBA00022786"/>
    </source>
</evidence>
<dbReference type="PROSITE" id="PS50089">
    <property type="entry name" value="ZF_RING_2"/>
    <property type="match status" value="1"/>
</dbReference>
<evidence type="ECO:0000313" key="15">
    <source>
        <dbReference type="Proteomes" id="UP000639772"/>
    </source>
</evidence>
<dbReference type="UniPathway" id="UPA00143"/>
<dbReference type="InterPro" id="IPR018957">
    <property type="entry name" value="Znf_C3HC4_RING-type"/>
</dbReference>
<dbReference type="OrthoDB" id="6270329at2759"/>
<feature type="region of interest" description="Disordered" evidence="12">
    <location>
        <begin position="278"/>
        <end position="323"/>
    </location>
</feature>
<dbReference type="EMBL" id="JADCNM010000012">
    <property type="protein sequence ID" value="KAG0458613.1"/>
    <property type="molecule type" value="Genomic_DNA"/>
</dbReference>
<comment type="pathway">
    <text evidence="3 11">Protein modification; protein ubiquitination.</text>
</comment>
<keyword evidence="9" id="KW-0472">Membrane</keyword>
<proteinExistence type="predicted"/>
<keyword evidence="7 11" id="KW-0833">Ubl conjugation pathway</keyword>
<dbReference type="InterPro" id="IPR045103">
    <property type="entry name" value="RNF5/RNF185-like"/>
</dbReference>
<accession>A0A835PWU3</accession>
<comment type="domain">
    <text evidence="11">The RING-type zinc finger domain is responsible for E3 ligase activity.</text>
</comment>
<evidence type="ECO:0000313" key="14">
    <source>
        <dbReference type="EMBL" id="KAG0458613.1"/>
    </source>
</evidence>
<dbReference type="InterPro" id="IPR001841">
    <property type="entry name" value="Znf_RING"/>
</dbReference>
<dbReference type="CDD" id="cd16534">
    <property type="entry name" value="RING-HC_RNF5-like"/>
    <property type="match status" value="1"/>
</dbReference>
<evidence type="ECO:0000256" key="3">
    <source>
        <dbReference type="ARBA" id="ARBA00004906"/>
    </source>
</evidence>
<comment type="catalytic activity">
    <reaction evidence="1 11">
        <text>S-ubiquitinyl-[E2 ubiquitin-conjugating enzyme]-L-cysteine + [acceptor protein]-L-lysine = [E2 ubiquitin-conjugating enzyme]-L-cysteine + N(6)-ubiquitinyl-[acceptor protein]-L-lysine.</text>
        <dbReference type="EC" id="2.3.2.27"/>
    </reaction>
</comment>
<evidence type="ECO:0000256" key="8">
    <source>
        <dbReference type="ARBA" id="ARBA00022833"/>
    </source>
</evidence>
<dbReference type="FunFam" id="3.30.40.10:FF:000365">
    <property type="entry name" value="Zinc finger family protein"/>
    <property type="match status" value="1"/>
</dbReference>
<dbReference type="PANTHER" id="PTHR12313">
    <property type="entry name" value="E3 UBIQUITIN-PROTEIN LIGASE RNF5-RELATED"/>
    <property type="match status" value="1"/>
</dbReference>
<organism evidence="14 15">
    <name type="scientific">Vanilla planifolia</name>
    <name type="common">Vanilla</name>
    <dbReference type="NCBI Taxonomy" id="51239"/>
    <lineage>
        <taxon>Eukaryota</taxon>
        <taxon>Viridiplantae</taxon>
        <taxon>Streptophyta</taxon>
        <taxon>Embryophyta</taxon>
        <taxon>Tracheophyta</taxon>
        <taxon>Spermatophyta</taxon>
        <taxon>Magnoliopsida</taxon>
        <taxon>Liliopsida</taxon>
        <taxon>Asparagales</taxon>
        <taxon>Orchidaceae</taxon>
        <taxon>Vanilloideae</taxon>
        <taxon>Vanilleae</taxon>
        <taxon>Vanilla</taxon>
    </lineage>
</organism>
<evidence type="ECO:0000256" key="10">
    <source>
        <dbReference type="PROSITE-ProRule" id="PRU00175"/>
    </source>
</evidence>
<keyword evidence="5 11" id="KW-0479">Metal-binding</keyword>
<reference evidence="14 15" key="1">
    <citation type="journal article" date="2020" name="Nat. Food">
        <title>A phased Vanilla planifolia genome enables genetic improvement of flavour and production.</title>
        <authorList>
            <person name="Hasing T."/>
            <person name="Tang H."/>
            <person name="Brym M."/>
            <person name="Khazi F."/>
            <person name="Huang T."/>
            <person name="Chambers A.H."/>
        </authorList>
    </citation>
    <scope>NUCLEOTIDE SEQUENCE [LARGE SCALE GENOMIC DNA]</scope>
    <source>
        <tissue evidence="14">Leaf</tissue>
    </source>
</reference>
<evidence type="ECO:0000259" key="13">
    <source>
        <dbReference type="PROSITE" id="PS50089"/>
    </source>
</evidence>
<dbReference type="GO" id="GO:0006511">
    <property type="term" value="P:ubiquitin-dependent protein catabolic process"/>
    <property type="evidence" value="ECO:0007669"/>
    <property type="project" value="UniProtKB-UniRule"/>
</dbReference>
<dbReference type="InterPro" id="IPR013083">
    <property type="entry name" value="Znf_RING/FYVE/PHD"/>
</dbReference>
<dbReference type="GO" id="GO:0016567">
    <property type="term" value="P:protein ubiquitination"/>
    <property type="evidence" value="ECO:0007669"/>
    <property type="project" value="UniProtKB-UniPathway"/>
</dbReference>
<keyword evidence="6 10" id="KW-0863">Zinc-finger</keyword>
<evidence type="ECO:0000256" key="2">
    <source>
        <dbReference type="ARBA" id="ARBA00004308"/>
    </source>
</evidence>
<dbReference type="SMART" id="SM00184">
    <property type="entry name" value="RING"/>
    <property type="match status" value="1"/>
</dbReference>
<keyword evidence="8 11" id="KW-0862">Zinc</keyword>
<evidence type="ECO:0000256" key="1">
    <source>
        <dbReference type="ARBA" id="ARBA00000900"/>
    </source>
</evidence>
<dbReference type="GO" id="GO:0061630">
    <property type="term" value="F:ubiquitin protein ligase activity"/>
    <property type="evidence" value="ECO:0007669"/>
    <property type="project" value="UniProtKB-UniRule"/>
</dbReference>
<protein>
    <recommendedName>
        <fullName evidence="11">E3 ubiquitin-protein ligase RMA</fullName>
        <ecNumber evidence="11">2.3.2.27</ecNumber>
    </recommendedName>
    <alternativeName>
        <fullName evidence="11">Protein RING membrane-anchor</fullName>
    </alternativeName>
    <alternativeName>
        <fullName evidence="11">RING-type E3 ubiquitin transferase RMA</fullName>
    </alternativeName>
</protein>
<feature type="compositionally biased region" description="Basic and acidic residues" evidence="12">
    <location>
        <begin position="69"/>
        <end position="79"/>
    </location>
</feature>
<dbReference type="InterPro" id="IPR017907">
    <property type="entry name" value="Znf_RING_CS"/>
</dbReference>
<dbReference type="EC" id="2.3.2.27" evidence="11"/>
<comment type="caution">
    <text evidence="14">The sequence shown here is derived from an EMBL/GenBank/DDBJ whole genome shotgun (WGS) entry which is preliminary data.</text>
</comment>
<evidence type="ECO:0000256" key="9">
    <source>
        <dbReference type="ARBA" id="ARBA00023136"/>
    </source>
</evidence>
<dbReference type="AlphaFoldDB" id="A0A835PWU3"/>
<feature type="domain" description="RING-type" evidence="13">
    <location>
        <begin position="11"/>
        <end position="52"/>
    </location>
</feature>
<evidence type="ECO:0000256" key="11">
    <source>
        <dbReference type="RuleBase" id="RU369090"/>
    </source>
</evidence>
<comment type="function">
    <text evidence="11">E3 ubiquitin-protein ligase.</text>
</comment>
<dbReference type="Gene3D" id="3.30.40.10">
    <property type="entry name" value="Zinc/RING finger domain, C3HC4 (zinc finger)"/>
    <property type="match status" value="1"/>
</dbReference>
<sequence length="323" mass="35401">MKNRSVANFECNICFDIAKEPVVTSCGHLFCWSCLYQWLHVHSDHKECPVCKGEVTEANIFPIYGRGKSGSDKESKDGETSESGVKIPPRPRGNRLESWRQHLRPISRRFGEGITHSLRRLLNHQIRNRTRFGGHEDSISQELLNGGSHVVLTRSMARRLQREEVITASVPSMEEIRFPRDGSSVPRNSDAGFIFQDGNDFLQQLYGFPSTDRLTAITADIGRAVGRFSSSSNRYGPSTSSANAPISDQFSIRRNVGATAVADQASASSTVAIIQGESSARAASTEPHNAGSSRSYRRRGRSNTAGSSDVDGGTLHALTGFKS</sequence>
<dbReference type="GO" id="GO:0008270">
    <property type="term" value="F:zinc ion binding"/>
    <property type="evidence" value="ECO:0007669"/>
    <property type="project" value="UniProtKB-KW"/>
</dbReference>
<gene>
    <name evidence="14" type="ORF">HPP92_021741</name>
</gene>
<dbReference type="Pfam" id="PF00097">
    <property type="entry name" value="zf-C3HC4"/>
    <property type="match status" value="1"/>
</dbReference>
<evidence type="ECO:0000256" key="6">
    <source>
        <dbReference type="ARBA" id="ARBA00022771"/>
    </source>
</evidence>
<keyword evidence="4 11" id="KW-0808">Transferase</keyword>